<evidence type="ECO:0000313" key="2">
    <source>
        <dbReference type="EMBL" id="MFD2964555.1"/>
    </source>
</evidence>
<gene>
    <name evidence="2" type="ORF">ACFS6J_22330</name>
</gene>
<organism evidence="2 3">
    <name type="scientific">Olivibacter jilunii</name>
    <dbReference type="NCBI Taxonomy" id="985016"/>
    <lineage>
        <taxon>Bacteria</taxon>
        <taxon>Pseudomonadati</taxon>
        <taxon>Bacteroidota</taxon>
        <taxon>Sphingobacteriia</taxon>
        <taxon>Sphingobacteriales</taxon>
        <taxon>Sphingobacteriaceae</taxon>
        <taxon>Olivibacter</taxon>
    </lineage>
</organism>
<feature type="transmembrane region" description="Helical" evidence="1">
    <location>
        <begin position="139"/>
        <end position="159"/>
    </location>
</feature>
<keyword evidence="1" id="KW-0472">Membrane</keyword>
<reference evidence="3" key="1">
    <citation type="journal article" date="2019" name="Int. J. Syst. Evol. Microbiol.">
        <title>The Global Catalogue of Microorganisms (GCM) 10K type strain sequencing project: providing services to taxonomists for standard genome sequencing and annotation.</title>
        <authorList>
            <consortium name="The Broad Institute Genomics Platform"/>
            <consortium name="The Broad Institute Genome Sequencing Center for Infectious Disease"/>
            <person name="Wu L."/>
            <person name="Ma J."/>
        </authorList>
    </citation>
    <scope>NUCLEOTIDE SEQUENCE [LARGE SCALE GENOMIC DNA]</scope>
    <source>
        <strain evidence="3">KCTC 23098</strain>
    </source>
</reference>
<keyword evidence="1" id="KW-1133">Transmembrane helix</keyword>
<dbReference type="EMBL" id="JBHUPA010000016">
    <property type="protein sequence ID" value="MFD2964555.1"/>
    <property type="molecule type" value="Genomic_DNA"/>
</dbReference>
<name>A0ABW6B9G6_9SPHI</name>
<feature type="transmembrane region" description="Helical" evidence="1">
    <location>
        <begin position="88"/>
        <end position="112"/>
    </location>
</feature>
<accession>A0ABW6B9G6</accession>
<proteinExistence type="predicted"/>
<sequence>MERNIERKNTFEVISRLKNQIESFWFTLVLVVALISYQQWLLEADLFAPDANILLNQLIYYGLIYAAFHLNIRYLFPHIFSNIKGWWWKVPLFIGGESLLLFLIAVIISVLAGRMEVRMALAFFDFSELYHKKAVLGPWVLYTGLNLGYYFCWQAFHLLSKLWVTKRVRDDLEQELTASQIQTENRQAFHHLWYHLLSLAKDLIPTKPKKAVKIIELIRYMLRYHGMQMEKLTWVTLQDELRFMRLLLLASRLRNGDVQVFCDIDHTLLDKKCMPISLIVLLENMIGHSILDNKRQPAVITIRRIDNTLQFTTENKIKKSNDAEHLHIGLQNLKSRLIDYYEDKAKLDVSIKDDIFYTCLKLPIIG</sequence>
<dbReference type="PANTHER" id="PTHR34220:SF7">
    <property type="entry name" value="SENSOR HISTIDINE KINASE YPDA"/>
    <property type="match status" value="1"/>
</dbReference>
<feature type="transmembrane region" description="Helical" evidence="1">
    <location>
        <begin position="21"/>
        <end position="38"/>
    </location>
</feature>
<dbReference type="InterPro" id="IPR050640">
    <property type="entry name" value="Bact_2-comp_sensor_kinase"/>
</dbReference>
<keyword evidence="1" id="KW-0812">Transmembrane</keyword>
<evidence type="ECO:0000313" key="3">
    <source>
        <dbReference type="Proteomes" id="UP001597560"/>
    </source>
</evidence>
<protein>
    <recommendedName>
        <fullName evidence="4">Histidine kinase</fullName>
    </recommendedName>
</protein>
<keyword evidence="3" id="KW-1185">Reference proteome</keyword>
<dbReference type="RefSeq" id="WP_377612802.1">
    <property type="nucleotide sequence ID" value="NZ_JBHUPA010000016.1"/>
</dbReference>
<dbReference type="PANTHER" id="PTHR34220">
    <property type="entry name" value="SENSOR HISTIDINE KINASE YPDA"/>
    <property type="match status" value="1"/>
</dbReference>
<comment type="caution">
    <text evidence="2">The sequence shown here is derived from an EMBL/GenBank/DDBJ whole genome shotgun (WGS) entry which is preliminary data.</text>
</comment>
<evidence type="ECO:0000256" key="1">
    <source>
        <dbReference type="SAM" id="Phobius"/>
    </source>
</evidence>
<dbReference type="Proteomes" id="UP001597560">
    <property type="component" value="Unassembled WGS sequence"/>
</dbReference>
<evidence type="ECO:0008006" key="4">
    <source>
        <dbReference type="Google" id="ProtNLM"/>
    </source>
</evidence>
<feature type="transmembrane region" description="Helical" evidence="1">
    <location>
        <begin position="58"/>
        <end position="76"/>
    </location>
</feature>